<comment type="similarity">
    <text evidence="1">Belongs to the peptidase C48 family.</text>
</comment>
<proteinExistence type="inferred from homology"/>
<dbReference type="EMBL" id="KN837234">
    <property type="protein sequence ID" value="KIJ31937.1"/>
    <property type="molecule type" value="Genomic_DNA"/>
</dbReference>
<evidence type="ECO:0000313" key="6">
    <source>
        <dbReference type="Proteomes" id="UP000054279"/>
    </source>
</evidence>
<reference evidence="5 6" key="1">
    <citation type="submission" date="2014-06" db="EMBL/GenBank/DDBJ databases">
        <title>Evolutionary Origins and Diversification of the Mycorrhizal Mutualists.</title>
        <authorList>
            <consortium name="DOE Joint Genome Institute"/>
            <consortium name="Mycorrhizal Genomics Consortium"/>
            <person name="Kohler A."/>
            <person name="Kuo A."/>
            <person name="Nagy L.G."/>
            <person name="Floudas D."/>
            <person name="Copeland A."/>
            <person name="Barry K.W."/>
            <person name="Cichocki N."/>
            <person name="Veneault-Fourrey C."/>
            <person name="LaButti K."/>
            <person name="Lindquist E.A."/>
            <person name="Lipzen A."/>
            <person name="Lundell T."/>
            <person name="Morin E."/>
            <person name="Murat C."/>
            <person name="Riley R."/>
            <person name="Ohm R."/>
            <person name="Sun H."/>
            <person name="Tunlid A."/>
            <person name="Henrissat B."/>
            <person name="Grigoriev I.V."/>
            <person name="Hibbett D.S."/>
            <person name="Martin F."/>
        </authorList>
    </citation>
    <scope>NUCLEOTIDE SEQUENCE [LARGE SCALE GENOMIC DNA]</scope>
    <source>
        <strain evidence="5 6">SS14</strain>
    </source>
</reference>
<organism evidence="5 6">
    <name type="scientific">Sphaerobolus stellatus (strain SS14)</name>
    <dbReference type="NCBI Taxonomy" id="990650"/>
    <lineage>
        <taxon>Eukaryota</taxon>
        <taxon>Fungi</taxon>
        <taxon>Dikarya</taxon>
        <taxon>Basidiomycota</taxon>
        <taxon>Agaricomycotina</taxon>
        <taxon>Agaricomycetes</taxon>
        <taxon>Phallomycetidae</taxon>
        <taxon>Geastrales</taxon>
        <taxon>Sphaerobolaceae</taxon>
        <taxon>Sphaerobolus</taxon>
    </lineage>
</organism>
<dbReference type="SUPFAM" id="SSF54001">
    <property type="entry name" value="Cysteine proteinases"/>
    <property type="match status" value="1"/>
</dbReference>
<dbReference type="HOGENOM" id="CLU_783398_0_0_1"/>
<evidence type="ECO:0000256" key="2">
    <source>
        <dbReference type="ARBA" id="ARBA00022670"/>
    </source>
</evidence>
<accession>A0A0C9URX6</accession>
<feature type="domain" description="Ubiquitin-like protease family profile" evidence="4">
    <location>
        <begin position="105"/>
        <end position="294"/>
    </location>
</feature>
<name>A0A0C9URX6_SPHS4</name>
<dbReference type="GO" id="GO:0019783">
    <property type="term" value="F:ubiquitin-like protein peptidase activity"/>
    <property type="evidence" value="ECO:0007669"/>
    <property type="project" value="UniProtKB-ARBA"/>
</dbReference>
<keyword evidence="2" id="KW-0645">Protease</keyword>
<sequence length="354" mass="40154">MPDDLPQKGHPPKKCRLSRGFAQLPVGGSDAIADPNIPVATVSTSPIIIQAVNPPQITPLTSTETLHLQLTLEEPAWMPTAKVQTLDLPWWFDSQLNETSFFGSFQIQGPQLQELINPMGRLSGSIISGYLSFHTKDITASQELPGVPWPFYIMDVSRTVLMSSQLTSGIFKPKLHMKMSSLWAETNISESQMILLPWHINRTEHWILIVLQMKEMQITVADSLTHSIQRHHHYICKRVVKFLEYEHDARGLGELPLEWGKKWQVYLEEKKTTGPLQQDIYSCGLHIIWVAQCLISGNNPFEIDELTKDIVQELQETITCRLSQEWTTPKILPLHAEDSDTFLYAKSIATADTH</sequence>
<dbReference type="InterPro" id="IPR003653">
    <property type="entry name" value="Peptidase_C48_C"/>
</dbReference>
<keyword evidence="6" id="KW-1185">Reference proteome</keyword>
<keyword evidence="3" id="KW-0378">Hydrolase</keyword>
<dbReference type="Proteomes" id="UP000054279">
    <property type="component" value="Unassembled WGS sequence"/>
</dbReference>
<evidence type="ECO:0000256" key="1">
    <source>
        <dbReference type="ARBA" id="ARBA00005234"/>
    </source>
</evidence>
<protein>
    <recommendedName>
        <fullName evidence="4">Ubiquitin-like protease family profile domain-containing protein</fullName>
    </recommendedName>
</protein>
<dbReference type="Gene3D" id="3.40.395.10">
    <property type="entry name" value="Adenoviral Proteinase, Chain A"/>
    <property type="match status" value="1"/>
</dbReference>
<dbReference type="GO" id="GO:0006508">
    <property type="term" value="P:proteolysis"/>
    <property type="evidence" value="ECO:0007669"/>
    <property type="project" value="UniProtKB-KW"/>
</dbReference>
<dbReference type="GO" id="GO:0008234">
    <property type="term" value="F:cysteine-type peptidase activity"/>
    <property type="evidence" value="ECO:0007669"/>
    <property type="project" value="InterPro"/>
</dbReference>
<dbReference type="PROSITE" id="PS50600">
    <property type="entry name" value="ULP_PROTEASE"/>
    <property type="match status" value="1"/>
</dbReference>
<dbReference type="Pfam" id="PF02902">
    <property type="entry name" value="Peptidase_C48"/>
    <property type="match status" value="1"/>
</dbReference>
<evidence type="ECO:0000256" key="3">
    <source>
        <dbReference type="ARBA" id="ARBA00022801"/>
    </source>
</evidence>
<dbReference type="AlphaFoldDB" id="A0A0C9URX6"/>
<gene>
    <name evidence="5" type="ORF">M422DRAFT_266304</name>
</gene>
<evidence type="ECO:0000313" key="5">
    <source>
        <dbReference type="EMBL" id="KIJ31937.1"/>
    </source>
</evidence>
<dbReference type="InterPro" id="IPR038765">
    <property type="entry name" value="Papain-like_cys_pep_sf"/>
</dbReference>
<evidence type="ECO:0000259" key="4">
    <source>
        <dbReference type="PROSITE" id="PS50600"/>
    </source>
</evidence>
<dbReference type="OrthoDB" id="413122at2759"/>